<dbReference type="PROSITE" id="PS51747">
    <property type="entry name" value="CYT_DCMP_DEAMINASES_2"/>
    <property type="match status" value="1"/>
</dbReference>
<dbReference type="InterPro" id="IPR002125">
    <property type="entry name" value="CMP_dCMP_dom"/>
</dbReference>
<evidence type="ECO:0000256" key="4">
    <source>
        <dbReference type="ARBA" id="ARBA00022833"/>
    </source>
</evidence>
<dbReference type="InterPro" id="IPR016193">
    <property type="entry name" value="Cytidine_deaminase-like"/>
</dbReference>
<keyword evidence="3" id="KW-0378">Hydrolase</keyword>
<protein>
    <submittedName>
        <fullName evidence="6">Cytidine deaminase</fullName>
    </submittedName>
</protein>
<keyword evidence="7" id="KW-1185">Reference proteome</keyword>
<dbReference type="SUPFAM" id="SSF53927">
    <property type="entry name" value="Cytidine deaminase-like"/>
    <property type="match status" value="2"/>
</dbReference>
<dbReference type="EMBL" id="PDEP01000006">
    <property type="protein sequence ID" value="PEN07000.1"/>
    <property type="molecule type" value="Genomic_DNA"/>
</dbReference>
<dbReference type="NCBIfam" id="NF004064">
    <property type="entry name" value="PRK05578.1"/>
    <property type="match status" value="1"/>
</dbReference>
<dbReference type="CDD" id="cd01283">
    <property type="entry name" value="cytidine_deaminase"/>
    <property type="match status" value="1"/>
</dbReference>
<keyword evidence="2" id="KW-0479">Metal-binding</keyword>
<evidence type="ECO:0000256" key="1">
    <source>
        <dbReference type="ARBA" id="ARBA00006576"/>
    </source>
</evidence>
<reference evidence="6 7" key="1">
    <citation type="submission" date="2017-10" db="EMBL/GenBank/DDBJ databases">
        <title>Draft genome of Longimonas halophila.</title>
        <authorList>
            <person name="Goh K.M."/>
            <person name="Shamsir M.S."/>
            <person name="Lim S.W."/>
        </authorList>
    </citation>
    <scope>NUCLEOTIDE SEQUENCE [LARGE SCALE GENOMIC DNA]</scope>
    <source>
        <strain evidence="6 7">KCTC 42399</strain>
    </source>
</reference>
<dbReference type="PANTHER" id="PTHR11644:SF2">
    <property type="entry name" value="CYTIDINE DEAMINASE"/>
    <property type="match status" value="1"/>
</dbReference>
<feature type="domain" description="CMP/dCMP-type deaminase" evidence="5">
    <location>
        <begin position="152"/>
        <end position="278"/>
    </location>
</feature>
<dbReference type="AlphaFoldDB" id="A0A2H3NLQ7"/>
<dbReference type="InterPro" id="IPR016192">
    <property type="entry name" value="APOBEC/CMP_deaminase_Zn-bd"/>
</dbReference>
<evidence type="ECO:0000313" key="7">
    <source>
        <dbReference type="Proteomes" id="UP000221024"/>
    </source>
</evidence>
<keyword evidence="4" id="KW-0862">Zinc</keyword>
<proteinExistence type="inferred from homology"/>
<dbReference type="GO" id="GO:0055086">
    <property type="term" value="P:nucleobase-containing small molecule metabolic process"/>
    <property type="evidence" value="ECO:0007669"/>
    <property type="project" value="UniProtKB-ARBA"/>
</dbReference>
<dbReference type="GO" id="GO:0072527">
    <property type="term" value="P:pyrimidine-containing compound metabolic process"/>
    <property type="evidence" value="ECO:0007669"/>
    <property type="project" value="UniProtKB-ARBA"/>
</dbReference>
<dbReference type="InterPro" id="IPR050202">
    <property type="entry name" value="Cyt/Deoxycyt_deaminase"/>
</dbReference>
<comment type="caution">
    <text evidence="6">The sequence shown here is derived from an EMBL/GenBank/DDBJ whole genome shotgun (WGS) entry which is preliminary data.</text>
</comment>
<evidence type="ECO:0000256" key="2">
    <source>
        <dbReference type="ARBA" id="ARBA00022723"/>
    </source>
</evidence>
<name>A0A2H3NLQ7_9BACT</name>
<dbReference type="Proteomes" id="UP000221024">
    <property type="component" value="Unassembled WGS sequence"/>
</dbReference>
<dbReference type="GO" id="GO:0042802">
    <property type="term" value="F:identical protein binding"/>
    <property type="evidence" value="ECO:0007669"/>
    <property type="project" value="UniProtKB-ARBA"/>
</dbReference>
<dbReference type="GO" id="GO:0005829">
    <property type="term" value="C:cytosol"/>
    <property type="evidence" value="ECO:0007669"/>
    <property type="project" value="TreeGrafter"/>
</dbReference>
<accession>A0A2H3NLQ7</accession>
<dbReference type="Pfam" id="PF00383">
    <property type="entry name" value="dCMP_cyt_deam_1"/>
    <property type="match status" value="1"/>
</dbReference>
<dbReference type="GO" id="GO:0004126">
    <property type="term" value="F:cytidine deaminase activity"/>
    <property type="evidence" value="ECO:0007669"/>
    <property type="project" value="UniProtKB-ARBA"/>
</dbReference>
<sequence length="283" mass="30049">MCANRCTPFRLPYPLELFSVSGSLLASARSHFATLRARAHVPFSDRPRSVLLVLRDGRWIPGVRIESASYSLSISALGNAVTTAYSLRCFDAVAGILSSAPLSAADHAYLRALDGFSGAAPNSNGQAVTAYWRTSPPSQLGTVVDSARPVPASPEAGISAARNVATTAHVPESHFPVGAVLVHNNQIAIPGVNVEHPDWTRILCAERNALSTAYAYGYTHCTALYLSCPKAPNGSPCGACRQVLAERAPEATLYMDRHDAPMEQSTPAALLPAFFNSSDLISD</sequence>
<dbReference type="PROSITE" id="PS00903">
    <property type="entry name" value="CYT_DCMP_DEAMINASES_1"/>
    <property type="match status" value="1"/>
</dbReference>
<organism evidence="6 7">
    <name type="scientific">Longimonas halophila</name>
    <dbReference type="NCBI Taxonomy" id="1469170"/>
    <lineage>
        <taxon>Bacteria</taxon>
        <taxon>Pseudomonadati</taxon>
        <taxon>Rhodothermota</taxon>
        <taxon>Rhodothermia</taxon>
        <taxon>Rhodothermales</taxon>
        <taxon>Salisaetaceae</taxon>
        <taxon>Longimonas</taxon>
    </lineage>
</organism>
<gene>
    <name evidence="6" type="ORF">CRI93_07620</name>
</gene>
<dbReference type="Gene3D" id="3.40.140.10">
    <property type="entry name" value="Cytidine Deaminase, domain 2"/>
    <property type="match status" value="2"/>
</dbReference>
<dbReference type="PANTHER" id="PTHR11644">
    <property type="entry name" value="CYTIDINE DEAMINASE"/>
    <property type="match status" value="1"/>
</dbReference>
<dbReference type="GO" id="GO:0008270">
    <property type="term" value="F:zinc ion binding"/>
    <property type="evidence" value="ECO:0007669"/>
    <property type="project" value="InterPro"/>
</dbReference>
<evidence type="ECO:0000259" key="5">
    <source>
        <dbReference type="PROSITE" id="PS51747"/>
    </source>
</evidence>
<comment type="similarity">
    <text evidence="1">Belongs to the cytidine and deoxycytidylate deaminase family.</text>
</comment>
<evidence type="ECO:0000313" key="6">
    <source>
        <dbReference type="EMBL" id="PEN07000.1"/>
    </source>
</evidence>
<evidence type="ECO:0000256" key="3">
    <source>
        <dbReference type="ARBA" id="ARBA00022801"/>
    </source>
</evidence>